<accession>A0AAW2YZB4</accession>
<evidence type="ECO:0000256" key="1">
    <source>
        <dbReference type="SAM" id="MobiDB-lite"/>
    </source>
</evidence>
<evidence type="ECO:0000259" key="2">
    <source>
        <dbReference type="PROSITE" id="PS50174"/>
    </source>
</evidence>
<feature type="compositionally biased region" description="Basic and acidic residues" evidence="1">
    <location>
        <begin position="112"/>
        <end position="129"/>
    </location>
</feature>
<dbReference type="AlphaFoldDB" id="A0AAW2YZB4"/>
<dbReference type="SMART" id="SM00443">
    <property type="entry name" value="G_patch"/>
    <property type="match status" value="1"/>
</dbReference>
<dbReference type="Proteomes" id="UP001431209">
    <property type="component" value="Unassembled WGS sequence"/>
</dbReference>
<organism evidence="3 4">
    <name type="scientific">Acrasis kona</name>
    <dbReference type="NCBI Taxonomy" id="1008807"/>
    <lineage>
        <taxon>Eukaryota</taxon>
        <taxon>Discoba</taxon>
        <taxon>Heterolobosea</taxon>
        <taxon>Tetramitia</taxon>
        <taxon>Eutetramitia</taxon>
        <taxon>Acrasidae</taxon>
        <taxon>Acrasis</taxon>
    </lineage>
</organism>
<feature type="compositionally biased region" description="Basic residues" evidence="1">
    <location>
        <begin position="211"/>
        <end position="221"/>
    </location>
</feature>
<feature type="domain" description="G-patch" evidence="2">
    <location>
        <begin position="67"/>
        <end position="119"/>
    </location>
</feature>
<sequence length="240" mass="27862">MSDDYMDEQFVGQISQNKRYIKSKAPPNQPDKLKINNGMNTYQVRQLMLKRTKHALSQNIMDDENKEDDKGYQMLMKLGFKGGGLGKNNQGIQEPVSIDKNIDVMLSKKDKAGLDHQIKSNPKPKEIKKINPPRPKINIETQVVESLEGYRERMRNKYITNREKRKQQEEISSSSSEGSQDDSDQQEEEQGEEQQDLFGLSKFINKVNPSLKKKPRKRRKVRSEEDEEEEDLGTILDFQD</sequence>
<proteinExistence type="predicted"/>
<dbReference type="InterPro" id="IPR000467">
    <property type="entry name" value="G_patch_dom"/>
</dbReference>
<evidence type="ECO:0000313" key="3">
    <source>
        <dbReference type="EMBL" id="KAL0482540.1"/>
    </source>
</evidence>
<comment type="caution">
    <text evidence="3">The sequence shown here is derived from an EMBL/GenBank/DDBJ whole genome shotgun (WGS) entry which is preliminary data.</text>
</comment>
<dbReference type="PROSITE" id="PS50174">
    <property type="entry name" value="G_PATCH"/>
    <property type="match status" value="1"/>
</dbReference>
<feature type="region of interest" description="Disordered" evidence="1">
    <location>
        <begin position="158"/>
        <end position="240"/>
    </location>
</feature>
<reference evidence="3 4" key="1">
    <citation type="submission" date="2024-03" db="EMBL/GenBank/DDBJ databases">
        <title>The Acrasis kona genome and developmental transcriptomes reveal deep origins of eukaryotic multicellular pathways.</title>
        <authorList>
            <person name="Sheikh S."/>
            <person name="Fu C.-J."/>
            <person name="Brown M.W."/>
            <person name="Baldauf S.L."/>
        </authorList>
    </citation>
    <scope>NUCLEOTIDE SEQUENCE [LARGE SCALE GENOMIC DNA]</scope>
    <source>
        <strain evidence="3 4">ATCC MYA-3509</strain>
    </source>
</reference>
<dbReference type="EMBL" id="JAOPGA020000870">
    <property type="protein sequence ID" value="KAL0482540.1"/>
    <property type="molecule type" value="Genomic_DNA"/>
</dbReference>
<keyword evidence="4" id="KW-1185">Reference proteome</keyword>
<feature type="region of interest" description="Disordered" evidence="1">
    <location>
        <begin position="112"/>
        <end position="134"/>
    </location>
</feature>
<feature type="compositionally biased region" description="Acidic residues" evidence="1">
    <location>
        <begin position="179"/>
        <end position="195"/>
    </location>
</feature>
<feature type="compositionally biased region" description="Basic and acidic residues" evidence="1">
    <location>
        <begin position="158"/>
        <end position="169"/>
    </location>
</feature>
<dbReference type="Pfam" id="PF01585">
    <property type="entry name" value="G-patch"/>
    <property type="match status" value="1"/>
</dbReference>
<feature type="non-terminal residue" evidence="3">
    <location>
        <position position="240"/>
    </location>
</feature>
<name>A0AAW2YZB4_9EUKA</name>
<evidence type="ECO:0000313" key="4">
    <source>
        <dbReference type="Proteomes" id="UP001431209"/>
    </source>
</evidence>
<dbReference type="GO" id="GO:0003676">
    <property type="term" value="F:nucleic acid binding"/>
    <property type="evidence" value="ECO:0007669"/>
    <property type="project" value="InterPro"/>
</dbReference>
<gene>
    <name evidence="3" type="ORF">AKO1_014425</name>
</gene>
<protein>
    <recommendedName>
        <fullName evidence="2">G-patch domain-containing protein</fullName>
    </recommendedName>
</protein>